<dbReference type="Gene3D" id="1.10.10.10">
    <property type="entry name" value="Winged helix-like DNA-binding domain superfamily/Winged helix DNA-binding domain"/>
    <property type="match status" value="2"/>
</dbReference>
<dbReference type="Pfam" id="PF01051">
    <property type="entry name" value="Rep3_N"/>
    <property type="match status" value="1"/>
</dbReference>
<proteinExistence type="inferred from homology"/>
<gene>
    <name evidence="3" type="ORF">C7379_1461</name>
</gene>
<protein>
    <submittedName>
        <fullName evidence="3">Replication initiator protein</fullName>
    </submittedName>
</protein>
<keyword evidence="4" id="KW-1185">Reference proteome</keyword>
<dbReference type="Proteomes" id="UP000245870">
    <property type="component" value="Unassembled WGS sequence"/>
</dbReference>
<dbReference type="SUPFAM" id="SSF46785">
    <property type="entry name" value="Winged helix' DNA-binding domain"/>
    <property type="match status" value="2"/>
</dbReference>
<feature type="domain" description="Initiator Rep protein WH1" evidence="2">
    <location>
        <begin position="8"/>
        <end position="155"/>
    </location>
</feature>
<evidence type="ECO:0000313" key="4">
    <source>
        <dbReference type="Proteomes" id="UP000245870"/>
    </source>
</evidence>
<dbReference type="RefSeq" id="WP_116617541.1">
    <property type="nucleotide sequence ID" value="NZ_QENY01000046.1"/>
</dbReference>
<dbReference type="OrthoDB" id="1057730at2"/>
<dbReference type="InterPro" id="IPR000525">
    <property type="entry name" value="Initiator_Rep_WH1"/>
</dbReference>
<comment type="caution">
    <text evidence="3">The sequence shown here is derived from an EMBL/GenBank/DDBJ whole genome shotgun (WGS) entry which is preliminary data.</text>
</comment>
<dbReference type="GO" id="GO:0003887">
    <property type="term" value="F:DNA-directed DNA polymerase activity"/>
    <property type="evidence" value="ECO:0007669"/>
    <property type="project" value="InterPro"/>
</dbReference>
<accession>A0A2U0TIF6</accession>
<dbReference type="Pfam" id="PF21205">
    <property type="entry name" value="Rep3_C"/>
    <property type="match status" value="1"/>
</dbReference>
<dbReference type="GO" id="GO:0006270">
    <property type="term" value="P:DNA replication initiation"/>
    <property type="evidence" value="ECO:0007669"/>
    <property type="project" value="InterPro"/>
</dbReference>
<sequence length="321" mass="38424">MAREKELISQANDLTNAMSPLDLVQKRCFYLIVQQVRKEYVETDKPATKYENMTIHMTSETLARARDAKHVKEAFESLAELKKAYFKIFTEKYWLVVGIINYAKYDLKTKTYEVEVSKEILPYLVDLSRKYFTTYNLCVAISLRHVSSQRFYELCNQYKNKAGQRFFLNVDELRQMLLIVDKYESDYKMRVKVFDVAQKELKELYDKGECDLWFEYEPDEGSKVGKKYNRYWFTIHTNESEKKQAESIKQTQQQALYIYKVALSVFKRDKKFCQRIYTYMNMNPDKVQPIFDKVTRLEKDYKGTDLAKILRYVINNDFEVK</sequence>
<dbReference type="InterPro" id="IPR036390">
    <property type="entry name" value="WH_DNA-bd_sf"/>
</dbReference>
<dbReference type="InterPro" id="IPR036388">
    <property type="entry name" value="WH-like_DNA-bd_sf"/>
</dbReference>
<evidence type="ECO:0000259" key="2">
    <source>
        <dbReference type="Pfam" id="PF01051"/>
    </source>
</evidence>
<organism evidence="3 4">
    <name type="scientific">Hallella colorans</name>
    <dbReference type="NCBI Taxonomy" id="1703337"/>
    <lineage>
        <taxon>Bacteria</taxon>
        <taxon>Pseudomonadati</taxon>
        <taxon>Bacteroidota</taxon>
        <taxon>Bacteroidia</taxon>
        <taxon>Bacteroidales</taxon>
        <taxon>Prevotellaceae</taxon>
        <taxon>Hallella</taxon>
    </lineage>
</organism>
<evidence type="ECO:0000313" key="3">
    <source>
        <dbReference type="EMBL" id="PVX43379.1"/>
    </source>
</evidence>
<dbReference type="AlphaFoldDB" id="A0A2U0TIF6"/>
<dbReference type="EMBL" id="QENY01000046">
    <property type="protein sequence ID" value="PVX43379.1"/>
    <property type="molecule type" value="Genomic_DNA"/>
</dbReference>
<name>A0A2U0TIF6_9BACT</name>
<comment type="similarity">
    <text evidence="1">Belongs to the initiator RepB protein family.</text>
</comment>
<reference evidence="3 4" key="1">
    <citation type="submission" date="2018-05" db="EMBL/GenBank/DDBJ databases">
        <title>Genomic Encyclopedia of Type Strains, Phase IV (KMG-IV): sequencing the most valuable type-strain genomes for metagenomic binning, comparative biology and taxonomic classification.</title>
        <authorList>
            <person name="Goeker M."/>
        </authorList>
    </citation>
    <scope>NUCLEOTIDE SEQUENCE [LARGE SCALE GENOMIC DNA]</scope>
    <source>
        <strain evidence="3 4">DSM 100333</strain>
    </source>
</reference>
<evidence type="ECO:0000256" key="1">
    <source>
        <dbReference type="ARBA" id="ARBA00038283"/>
    </source>
</evidence>